<dbReference type="eggNOG" id="ENOG5032ZA5">
    <property type="taxonomic scope" value="Bacteria"/>
</dbReference>
<dbReference type="AlphaFoldDB" id="L0K9Y1"/>
<sequence>MRDQDKIKAKLAKLFDLPQDVLLNLPVISIIGNLNIKVENHRGIIKYTPELVKIKASKGELLITGKELIIEKLSKEKVMVTGKITDLSFDLL</sequence>
<proteinExistence type="predicted"/>
<evidence type="ECO:0000313" key="2">
    <source>
        <dbReference type="Proteomes" id="UP000010880"/>
    </source>
</evidence>
<keyword evidence="2" id="KW-1185">Reference proteome</keyword>
<dbReference type="KEGG" id="hhl:Halha_1890"/>
<dbReference type="InterPro" id="IPR022476">
    <property type="entry name" value="Spore_YabP/YqfC"/>
</dbReference>
<dbReference type="Gene3D" id="2.60.40.2000">
    <property type="match status" value="1"/>
</dbReference>
<dbReference type="HOGENOM" id="CLU_161222_2_1_9"/>
<dbReference type="InterPro" id="IPR038705">
    <property type="entry name" value="YabP_sf"/>
</dbReference>
<dbReference type="Pfam" id="PF07873">
    <property type="entry name" value="YabP"/>
    <property type="match status" value="1"/>
</dbReference>
<dbReference type="RefSeq" id="WP_015327517.1">
    <property type="nucleotide sequence ID" value="NC_019978.1"/>
</dbReference>
<dbReference type="STRING" id="748449.Halha_1890"/>
<dbReference type="Proteomes" id="UP000010880">
    <property type="component" value="Chromosome"/>
</dbReference>
<reference evidence="2" key="1">
    <citation type="submission" date="2012-02" db="EMBL/GenBank/DDBJ databases">
        <title>The complete genome of Halobacteroides halobius DSM 5150.</title>
        <authorList>
            <person name="Lucas S."/>
            <person name="Copeland A."/>
            <person name="Lapidus A."/>
            <person name="Glavina del Rio T."/>
            <person name="Dalin E."/>
            <person name="Tice H."/>
            <person name="Bruce D."/>
            <person name="Goodwin L."/>
            <person name="Pitluck S."/>
            <person name="Peters L."/>
            <person name="Mikhailova N."/>
            <person name="Gu W."/>
            <person name="Kyrpides N."/>
            <person name="Mavromatis K."/>
            <person name="Ivanova N."/>
            <person name="Brettin T."/>
            <person name="Detter J.C."/>
            <person name="Han C."/>
            <person name="Larimer F."/>
            <person name="Land M."/>
            <person name="Hauser L."/>
            <person name="Markowitz V."/>
            <person name="Cheng J.-F."/>
            <person name="Hugenholtz P."/>
            <person name="Woyke T."/>
            <person name="Wu D."/>
            <person name="Tindall B."/>
            <person name="Pomrenke H."/>
            <person name="Brambilla E."/>
            <person name="Klenk H.-P."/>
            <person name="Eisen J.A."/>
        </authorList>
    </citation>
    <scope>NUCLEOTIDE SEQUENCE [LARGE SCALE GENOMIC DNA]</scope>
    <source>
        <strain evidence="2">ATCC 35273 / DSM 5150 / MD-1</strain>
    </source>
</reference>
<organism evidence="1 2">
    <name type="scientific">Halobacteroides halobius (strain ATCC 35273 / DSM 5150 / MD-1)</name>
    <dbReference type="NCBI Taxonomy" id="748449"/>
    <lineage>
        <taxon>Bacteria</taxon>
        <taxon>Bacillati</taxon>
        <taxon>Bacillota</taxon>
        <taxon>Clostridia</taxon>
        <taxon>Halanaerobiales</taxon>
        <taxon>Halobacteroidaceae</taxon>
        <taxon>Halobacteroides</taxon>
    </lineage>
</organism>
<dbReference type="InterPro" id="IPR022477">
    <property type="entry name" value="Spore_YqfC"/>
</dbReference>
<accession>L0K9Y1</accession>
<gene>
    <name evidence="1" type="ordered locus">Halha_1890</name>
</gene>
<name>L0K9Y1_HALHC</name>
<protein>
    <submittedName>
        <fullName evidence="1">Sporulation protein YqfC</fullName>
    </submittedName>
</protein>
<evidence type="ECO:0000313" key="1">
    <source>
        <dbReference type="EMBL" id="AGB41801.1"/>
    </source>
</evidence>
<dbReference type="OrthoDB" id="2989236at2"/>
<dbReference type="NCBIfam" id="TIGR02856">
    <property type="entry name" value="spore_yqfC"/>
    <property type="match status" value="1"/>
</dbReference>
<dbReference type="EMBL" id="CP003359">
    <property type="protein sequence ID" value="AGB41801.1"/>
    <property type="molecule type" value="Genomic_DNA"/>
</dbReference>